<evidence type="ECO:0000256" key="9">
    <source>
        <dbReference type="ARBA" id="ARBA00029447"/>
    </source>
</evidence>
<keyword evidence="8 10" id="KW-0807">Transducer</keyword>
<dbReference type="PROSITE" id="PS50192">
    <property type="entry name" value="T_SNARE"/>
    <property type="match status" value="1"/>
</dbReference>
<dbReference type="PROSITE" id="PS50111">
    <property type="entry name" value="CHEMOTAXIS_TRANSDUC_2"/>
    <property type="match status" value="1"/>
</dbReference>
<comment type="similarity">
    <text evidence="9">Belongs to the methyl-accepting chemotaxis (MCP) protein family.</text>
</comment>
<dbReference type="STRING" id="1123491.SAMN02745782_01969"/>
<dbReference type="PRINTS" id="PR00260">
    <property type="entry name" value="CHEMTRNSDUCR"/>
</dbReference>
<dbReference type="Pfam" id="PF00672">
    <property type="entry name" value="HAMP"/>
    <property type="match status" value="1"/>
</dbReference>
<sequence length="637" mass="69069">MFKKLRMTSRLIIVFSIPLTFCLLLAAWIVTNQVSSRVVSLGEHSVSRTAQNSADMVSSWVEARMAVVRSLAQTETLASGDTQAIFSYVKHFGKAMSSEFEVMFFVDLKGDAYHHNGVIASRANRGYFQQLVVQKTQSSLVSDPLYSGTSGNAIIVLAQAVKNHQGEVIGLLAATVTLNTLTQLVDNVATDNAVAWLVDSRGIYVAHPREEKRLKDKATESGNTDYAQMSKKMVAGQAGLTDLYLENNQHYMVAYHPVANTPGWSLAVAQPYDVIMSPARDLTVSLLLAFVVTIIILIVIVLLVAKMIVKPVNETREALEQIAAGDGDLTQRLSEDRYDEFGDLARSFNAFVGGVHSLVKQVAEAAIQLGAAAEELAVSSREANDQVQQQRHETDQVATAMTEMATTVNQVAENAANAAQAADQSSRFAQEGEAVVTNTTNEVLILAKEVQTAVNVIGKLQQDADSIGKVLEVIRSIAEQTNLLALNAAIEAARAGEHGRGFAVVADEVRTLATRTQSSTEEIRDIIEKLQMASKEASQVMDGGYRKASEVVQWAEEASEKLRDITKGIFTINDMNIQIATATEQQSIVADDVNQTLNRISSGVEQLSNGSTHIAAASDELARLATDLQNRVGRFKV</sequence>
<keyword evidence="6 11" id="KW-1133">Transmembrane helix</keyword>
<dbReference type="InterPro" id="IPR029151">
    <property type="entry name" value="Sensor-like_sf"/>
</dbReference>
<dbReference type="SMART" id="SM00304">
    <property type="entry name" value="HAMP"/>
    <property type="match status" value="1"/>
</dbReference>
<evidence type="ECO:0000313" key="15">
    <source>
        <dbReference type="EMBL" id="SJZ98043.1"/>
    </source>
</evidence>
<dbReference type="PANTHER" id="PTHR32089">
    <property type="entry name" value="METHYL-ACCEPTING CHEMOTAXIS PROTEIN MCPB"/>
    <property type="match status" value="1"/>
</dbReference>
<evidence type="ECO:0000256" key="8">
    <source>
        <dbReference type="ARBA" id="ARBA00023224"/>
    </source>
</evidence>
<feature type="domain" description="Methyl-accepting transducer" evidence="12">
    <location>
        <begin position="365"/>
        <end position="601"/>
    </location>
</feature>
<dbReference type="InterPro" id="IPR033479">
    <property type="entry name" value="dCache_1"/>
</dbReference>
<organism evidence="15 16">
    <name type="scientific">Vibrio cincinnatiensis DSM 19608</name>
    <dbReference type="NCBI Taxonomy" id="1123491"/>
    <lineage>
        <taxon>Bacteria</taxon>
        <taxon>Pseudomonadati</taxon>
        <taxon>Pseudomonadota</taxon>
        <taxon>Gammaproteobacteria</taxon>
        <taxon>Vibrionales</taxon>
        <taxon>Vibrionaceae</taxon>
        <taxon>Vibrio</taxon>
    </lineage>
</organism>
<dbReference type="OrthoDB" id="2489132at2"/>
<evidence type="ECO:0000259" key="12">
    <source>
        <dbReference type="PROSITE" id="PS50111"/>
    </source>
</evidence>
<evidence type="ECO:0000259" key="13">
    <source>
        <dbReference type="PROSITE" id="PS50192"/>
    </source>
</evidence>
<dbReference type="PANTHER" id="PTHR32089:SF119">
    <property type="entry name" value="METHYL-ACCEPTING CHEMOTAXIS PROTEIN CTPL"/>
    <property type="match status" value="1"/>
</dbReference>
<evidence type="ECO:0000256" key="1">
    <source>
        <dbReference type="ARBA" id="ARBA00004429"/>
    </source>
</evidence>
<accession>A0A1T4Q2P7</accession>
<keyword evidence="4" id="KW-0997">Cell inner membrane</keyword>
<evidence type="ECO:0000256" key="3">
    <source>
        <dbReference type="ARBA" id="ARBA00022500"/>
    </source>
</evidence>
<dbReference type="GO" id="GO:0007165">
    <property type="term" value="P:signal transduction"/>
    <property type="evidence" value="ECO:0007669"/>
    <property type="project" value="UniProtKB-KW"/>
</dbReference>
<evidence type="ECO:0000256" key="10">
    <source>
        <dbReference type="PROSITE-ProRule" id="PRU00284"/>
    </source>
</evidence>
<gene>
    <name evidence="15" type="ORF">SAMN02745782_01969</name>
</gene>
<dbReference type="SUPFAM" id="SSF58104">
    <property type="entry name" value="Methyl-accepting chemotaxis protein (MCP) signaling domain"/>
    <property type="match status" value="1"/>
</dbReference>
<dbReference type="EMBL" id="FUXB01000009">
    <property type="protein sequence ID" value="SJZ98043.1"/>
    <property type="molecule type" value="Genomic_DNA"/>
</dbReference>
<reference evidence="16" key="1">
    <citation type="submission" date="2017-02" db="EMBL/GenBank/DDBJ databases">
        <authorList>
            <person name="Varghese N."/>
            <person name="Submissions S."/>
        </authorList>
    </citation>
    <scope>NUCLEOTIDE SEQUENCE [LARGE SCALE GENOMIC DNA]</scope>
    <source>
        <strain evidence="16">DSM 19608</strain>
    </source>
</reference>
<dbReference type="SMART" id="SM00283">
    <property type="entry name" value="MA"/>
    <property type="match status" value="1"/>
</dbReference>
<name>A0A1T4Q2P7_VIBCI</name>
<dbReference type="CDD" id="cd11386">
    <property type="entry name" value="MCP_signal"/>
    <property type="match status" value="1"/>
</dbReference>
<feature type="domain" description="HAMP" evidence="14">
    <location>
        <begin position="306"/>
        <end position="360"/>
    </location>
</feature>
<evidence type="ECO:0000259" key="14">
    <source>
        <dbReference type="PROSITE" id="PS50885"/>
    </source>
</evidence>
<dbReference type="Pfam" id="PF02743">
    <property type="entry name" value="dCache_1"/>
    <property type="match status" value="1"/>
</dbReference>
<dbReference type="Gene3D" id="3.30.450.20">
    <property type="entry name" value="PAS domain"/>
    <property type="match status" value="1"/>
</dbReference>
<evidence type="ECO:0000256" key="11">
    <source>
        <dbReference type="SAM" id="Phobius"/>
    </source>
</evidence>
<dbReference type="GO" id="GO:0004888">
    <property type="term" value="F:transmembrane signaling receptor activity"/>
    <property type="evidence" value="ECO:0007669"/>
    <property type="project" value="InterPro"/>
</dbReference>
<evidence type="ECO:0000256" key="2">
    <source>
        <dbReference type="ARBA" id="ARBA00022475"/>
    </source>
</evidence>
<dbReference type="CDD" id="cd12912">
    <property type="entry name" value="PDC2_MCP_like"/>
    <property type="match status" value="1"/>
</dbReference>
<dbReference type="AlphaFoldDB" id="A0A1T4Q2P7"/>
<evidence type="ECO:0000256" key="5">
    <source>
        <dbReference type="ARBA" id="ARBA00022692"/>
    </source>
</evidence>
<keyword evidence="16" id="KW-1185">Reference proteome</keyword>
<dbReference type="GO" id="GO:0005886">
    <property type="term" value="C:plasma membrane"/>
    <property type="evidence" value="ECO:0007669"/>
    <property type="project" value="UniProtKB-SubCell"/>
</dbReference>
<dbReference type="PROSITE" id="PS50885">
    <property type="entry name" value="HAMP"/>
    <property type="match status" value="1"/>
</dbReference>
<keyword evidence="3" id="KW-0145">Chemotaxis</keyword>
<feature type="transmembrane region" description="Helical" evidence="11">
    <location>
        <begin position="286"/>
        <end position="309"/>
    </location>
</feature>
<keyword evidence="5 11" id="KW-0812">Transmembrane</keyword>
<dbReference type="CDD" id="cd12914">
    <property type="entry name" value="PDC1_DGC_like"/>
    <property type="match status" value="1"/>
</dbReference>
<dbReference type="SUPFAM" id="SSF103190">
    <property type="entry name" value="Sensory domain-like"/>
    <property type="match status" value="1"/>
</dbReference>
<evidence type="ECO:0000256" key="7">
    <source>
        <dbReference type="ARBA" id="ARBA00023136"/>
    </source>
</evidence>
<evidence type="ECO:0000256" key="4">
    <source>
        <dbReference type="ARBA" id="ARBA00022519"/>
    </source>
</evidence>
<dbReference type="FunFam" id="1.10.287.950:FF:000001">
    <property type="entry name" value="Methyl-accepting chemotaxis sensory transducer"/>
    <property type="match status" value="1"/>
</dbReference>
<protein>
    <submittedName>
        <fullName evidence="15">Methyl-accepting chemotaxis sensory transducer with Cache sensor</fullName>
    </submittedName>
</protein>
<keyword evidence="7 11" id="KW-0472">Membrane</keyword>
<proteinExistence type="inferred from homology"/>
<dbReference type="Pfam" id="PF00015">
    <property type="entry name" value="MCPsignal"/>
    <property type="match status" value="1"/>
</dbReference>
<keyword evidence="2" id="KW-1003">Cell membrane</keyword>
<evidence type="ECO:0000256" key="6">
    <source>
        <dbReference type="ARBA" id="ARBA00022989"/>
    </source>
</evidence>
<dbReference type="Gene3D" id="1.10.287.950">
    <property type="entry name" value="Methyl-accepting chemotaxis protein"/>
    <property type="match status" value="1"/>
</dbReference>
<comment type="subcellular location">
    <subcellularLocation>
        <location evidence="1">Cell inner membrane</location>
        <topology evidence="1">Multi-pass membrane protein</topology>
    </subcellularLocation>
</comment>
<feature type="domain" description="T-SNARE coiled-coil homology" evidence="13">
    <location>
        <begin position="552"/>
        <end position="614"/>
    </location>
</feature>
<dbReference type="InterPro" id="IPR000727">
    <property type="entry name" value="T_SNARE_dom"/>
</dbReference>
<dbReference type="RefSeq" id="WP_078926351.1">
    <property type="nucleotide sequence ID" value="NZ_FUXB01000009.1"/>
</dbReference>
<dbReference type="InterPro" id="IPR004090">
    <property type="entry name" value="Chemotax_Me-accpt_rcpt"/>
</dbReference>
<dbReference type="InterPro" id="IPR004089">
    <property type="entry name" value="MCPsignal_dom"/>
</dbReference>
<evidence type="ECO:0000313" key="16">
    <source>
        <dbReference type="Proteomes" id="UP000190834"/>
    </source>
</evidence>
<dbReference type="InterPro" id="IPR003660">
    <property type="entry name" value="HAMP_dom"/>
</dbReference>
<dbReference type="CDD" id="cd06225">
    <property type="entry name" value="HAMP"/>
    <property type="match status" value="1"/>
</dbReference>
<dbReference type="Proteomes" id="UP000190834">
    <property type="component" value="Unassembled WGS sequence"/>
</dbReference>
<dbReference type="GO" id="GO:0006935">
    <property type="term" value="P:chemotaxis"/>
    <property type="evidence" value="ECO:0007669"/>
    <property type="project" value="UniProtKB-KW"/>
</dbReference>